<evidence type="ECO:0000256" key="5">
    <source>
        <dbReference type="ARBA" id="ARBA00022691"/>
    </source>
</evidence>
<keyword evidence="8" id="KW-1185">Reference proteome</keyword>
<keyword evidence="5 6" id="KW-0949">S-adenosyl-L-methionine</keyword>
<feature type="binding site" evidence="6">
    <location>
        <position position="156"/>
    </location>
    <ligand>
        <name>S-adenosyl-L-methionine</name>
        <dbReference type="ChEBI" id="CHEBI:59789"/>
    </ligand>
</feature>
<comment type="subcellular location">
    <subcellularLocation>
        <location evidence="6">Cytoplasm</location>
    </subcellularLocation>
</comment>
<keyword evidence="4 6" id="KW-0808">Transferase</keyword>
<dbReference type="SUPFAM" id="SSF53335">
    <property type="entry name" value="S-adenosyl-L-methionine-dependent methyltransferases"/>
    <property type="match status" value="1"/>
</dbReference>
<dbReference type="InterPro" id="IPR050078">
    <property type="entry name" value="Ribosomal_L11_MeTrfase_PrmA"/>
</dbReference>
<dbReference type="PANTHER" id="PTHR43648:SF1">
    <property type="entry name" value="ELECTRON TRANSFER FLAVOPROTEIN BETA SUBUNIT LYSINE METHYLTRANSFERASE"/>
    <property type="match status" value="1"/>
</dbReference>
<dbReference type="RefSeq" id="WP_221032295.1">
    <property type="nucleotide sequence ID" value="NZ_CP139781.1"/>
</dbReference>
<evidence type="ECO:0000256" key="3">
    <source>
        <dbReference type="ARBA" id="ARBA00022603"/>
    </source>
</evidence>
<comment type="similarity">
    <text evidence="1 6">Belongs to the methyltransferase superfamily. PrmA family.</text>
</comment>
<dbReference type="CDD" id="cd02440">
    <property type="entry name" value="AdoMet_MTases"/>
    <property type="match status" value="1"/>
</dbReference>
<comment type="catalytic activity">
    <reaction evidence="6">
        <text>L-lysyl-[protein] + 3 S-adenosyl-L-methionine = N(6),N(6),N(6)-trimethyl-L-lysyl-[protein] + 3 S-adenosyl-L-homocysteine + 3 H(+)</text>
        <dbReference type="Rhea" id="RHEA:54192"/>
        <dbReference type="Rhea" id="RHEA-COMP:9752"/>
        <dbReference type="Rhea" id="RHEA-COMP:13826"/>
        <dbReference type="ChEBI" id="CHEBI:15378"/>
        <dbReference type="ChEBI" id="CHEBI:29969"/>
        <dbReference type="ChEBI" id="CHEBI:57856"/>
        <dbReference type="ChEBI" id="CHEBI:59789"/>
        <dbReference type="ChEBI" id="CHEBI:61961"/>
    </reaction>
</comment>
<sequence>MSLWEIKVPLAVEQVDATDDLLLELGDERWSVLHDVLIPAAWIVGVFEAKEDAEASWAALAGAVAGAGEPELNEMPDEAWRDAYKLHFKPWQCGRLHWVPVWERETYALPEGDVAIWLDPGMAFGTGNHETTRLCCERLVEWAKTASADARVIDAGCGSGILAISAARLGWREVRAFDNDPEVLSVCEENAALNGLADAITFYEGDLITGWSGGPGDLVMANILGHVLMQFVPQLTGAVAPGGLLVLSGILATEVDQVQAAFTQAVPEWRVEQRIMGEWADVALWRP</sequence>
<protein>
    <recommendedName>
        <fullName evidence="6">Ribosomal protein L11 methyltransferase</fullName>
        <shortName evidence="6">L11 Mtase</shortName>
        <ecNumber evidence="6">2.1.1.-</ecNumber>
    </recommendedName>
</protein>
<reference evidence="7 8" key="1">
    <citation type="submission" date="2023-12" db="EMBL/GenBank/DDBJ databases">
        <title>Description of an unclassified Opitutus bacterium of Verrucomicrobiota.</title>
        <authorList>
            <person name="Zhang D.-F."/>
        </authorList>
    </citation>
    <scope>NUCLEOTIDE SEQUENCE [LARGE SCALE GENOMIC DNA]</scope>
    <source>
        <strain evidence="7 8">WL0086</strain>
    </source>
</reference>
<evidence type="ECO:0000256" key="4">
    <source>
        <dbReference type="ARBA" id="ARBA00022679"/>
    </source>
</evidence>
<gene>
    <name evidence="6" type="primary">prmA</name>
    <name evidence="7" type="ORF">K1X11_010510</name>
</gene>
<dbReference type="GO" id="GO:0005840">
    <property type="term" value="C:ribosome"/>
    <property type="evidence" value="ECO:0007669"/>
    <property type="project" value="UniProtKB-KW"/>
</dbReference>
<organism evidence="7 8">
    <name type="scientific">Actomonas aquatica</name>
    <dbReference type="NCBI Taxonomy" id="2866162"/>
    <lineage>
        <taxon>Bacteria</taxon>
        <taxon>Pseudomonadati</taxon>
        <taxon>Verrucomicrobiota</taxon>
        <taxon>Opitutia</taxon>
        <taxon>Opitutales</taxon>
        <taxon>Opitutaceae</taxon>
        <taxon>Actomonas</taxon>
    </lineage>
</organism>
<evidence type="ECO:0000313" key="7">
    <source>
        <dbReference type="EMBL" id="WRQ89837.1"/>
    </source>
</evidence>
<dbReference type="PANTHER" id="PTHR43648">
    <property type="entry name" value="ELECTRON TRANSFER FLAVOPROTEIN BETA SUBUNIT LYSINE METHYLTRANSFERASE"/>
    <property type="match status" value="1"/>
</dbReference>
<feature type="binding site" evidence="6">
    <location>
        <position position="132"/>
    </location>
    <ligand>
        <name>S-adenosyl-L-methionine</name>
        <dbReference type="ChEBI" id="CHEBI:59789"/>
    </ligand>
</feature>
<keyword evidence="7" id="KW-0689">Ribosomal protein</keyword>
<name>A0ABZ1CEJ6_9BACT</name>
<evidence type="ECO:0000256" key="6">
    <source>
        <dbReference type="HAMAP-Rule" id="MF_00735"/>
    </source>
</evidence>
<dbReference type="Proteomes" id="UP000738431">
    <property type="component" value="Chromosome"/>
</dbReference>
<dbReference type="InterPro" id="IPR029063">
    <property type="entry name" value="SAM-dependent_MTases_sf"/>
</dbReference>
<dbReference type="HAMAP" id="MF_00735">
    <property type="entry name" value="Methyltr_PrmA"/>
    <property type="match status" value="1"/>
</dbReference>
<dbReference type="Gene3D" id="3.40.50.150">
    <property type="entry name" value="Vaccinia Virus protein VP39"/>
    <property type="match status" value="1"/>
</dbReference>
<dbReference type="EMBL" id="CP139781">
    <property type="protein sequence ID" value="WRQ89837.1"/>
    <property type="molecule type" value="Genomic_DNA"/>
</dbReference>
<feature type="binding site" evidence="6">
    <location>
        <position position="222"/>
    </location>
    <ligand>
        <name>S-adenosyl-L-methionine</name>
        <dbReference type="ChEBI" id="CHEBI:59789"/>
    </ligand>
</feature>
<dbReference type="PIRSF" id="PIRSF000401">
    <property type="entry name" value="RPL11_MTase"/>
    <property type="match status" value="1"/>
</dbReference>
<proteinExistence type="inferred from homology"/>
<dbReference type="Pfam" id="PF06325">
    <property type="entry name" value="PrmA"/>
    <property type="match status" value="1"/>
</dbReference>
<keyword evidence="7" id="KW-0687">Ribonucleoprotein</keyword>
<evidence type="ECO:0000256" key="1">
    <source>
        <dbReference type="ARBA" id="ARBA00009741"/>
    </source>
</evidence>
<dbReference type="GO" id="GO:0008168">
    <property type="term" value="F:methyltransferase activity"/>
    <property type="evidence" value="ECO:0007669"/>
    <property type="project" value="UniProtKB-KW"/>
</dbReference>
<dbReference type="InterPro" id="IPR004498">
    <property type="entry name" value="Ribosomal_PrmA_MeTrfase"/>
</dbReference>
<keyword evidence="3 6" id="KW-0489">Methyltransferase</keyword>
<evidence type="ECO:0000313" key="8">
    <source>
        <dbReference type="Proteomes" id="UP000738431"/>
    </source>
</evidence>
<dbReference type="EC" id="2.1.1.-" evidence="6"/>
<comment type="function">
    <text evidence="6">Methylates ribosomal protein L11.</text>
</comment>
<evidence type="ECO:0000256" key="2">
    <source>
        <dbReference type="ARBA" id="ARBA00022490"/>
    </source>
</evidence>
<feature type="binding site" evidence="6">
    <location>
        <position position="178"/>
    </location>
    <ligand>
        <name>S-adenosyl-L-methionine</name>
        <dbReference type="ChEBI" id="CHEBI:59789"/>
    </ligand>
</feature>
<keyword evidence="2 6" id="KW-0963">Cytoplasm</keyword>
<accession>A0ABZ1CEJ6</accession>
<dbReference type="GO" id="GO:0032259">
    <property type="term" value="P:methylation"/>
    <property type="evidence" value="ECO:0007669"/>
    <property type="project" value="UniProtKB-KW"/>
</dbReference>